<dbReference type="Pfam" id="PF04149">
    <property type="entry name" value="DUF397"/>
    <property type="match status" value="1"/>
</dbReference>
<dbReference type="InterPro" id="IPR007278">
    <property type="entry name" value="DUF397"/>
</dbReference>
<dbReference type="Proteomes" id="UP000520767">
    <property type="component" value="Unassembled WGS sequence"/>
</dbReference>
<sequence length="64" mass="6744">MEKWIRAHVTFVKSTFSEGGNCVEVANAGVVGVRDSKDPDGPLLFFTRGGWDAFAGAMGPGMAP</sequence>
<keyword evidence="3" id="KW-1185">Reference proteome</keyword>
<organism evidence="2 3">
    <name type="scientific">Actinophytocola algeriensis</name>
    <dbReference type="NCBI Taxonomy" id="1768010"/>
    <lineage>
        <taxon>Bacteria</taxon>
        <taxon>Bacillati</taxon>
        <taxon>Actinomycetota</taxon>
        <taxon>Actinomycetes</taxon>
        <taxon>Pseudonocardiales</taxon>
        <taxon>Pseudonocardiaceae</taxon>
    </lineage>
</organism>
<evidence type="ECO:0000313" key="2">
    <source>
        <dbReference type="EMBL" id="MBB4906562.1"/>
    </source>
</evidence>
<accession>A0A7W7Q458</accession>
<proteinExistence type="predicted"/>
<protein>
    <recommendedName>
        <fullName evidence="1">DUF397 domain-containing protein</fullName>
    </recommendedName>
</protein>
<dbReference type="AlphaFoldDB" id="A0A7W7Q458"/>
<gene>
    <name evidence="2" type="ORF">FHR82_002782</name>
</gene>
<name>A0A7W7Q458_9PSEU</name>
<evidence type="ECO:0000259" key="1">
    <source>
        <dbReference type="Pfam" id="PF04149"/>
    </source>
</evidence>
<evidence type="ECO:0000313" key="3">
    <source>
        <dbReference type="Proteomes" id="UP000520767"/>
    </source>
</evidence>
<comment type="caution">
    <text evidence="2">The sequence shown here is derived from an EMBL/GenBank/DDBJ whole genome shotgun (WGS) entry which is preliminary data.</text>
</comment>
<feature type="domain" description="DUF397" evidence="1">
    <location>
        <begin position="10"/>
        <end position="56"/>
    </location>
</feature>
<dbReference type="EMBL" id="JACHJQ010000003">
    <property type="protein sequence ID" value="MBB4906562.1"/>
    <property type="molecule type" value="Genomic_DNA"/>
</dbReference>
<reference evidence="2 3" key="1">
    <citation type="submission" date="2020-08" db="EMBL/GenBank/DDBJ databases">
        <title>Genomic Encyclopedia of Type Strains, Phase III (KMG-III): the genomes of soil and plant-associated and newly described type strains.</title>
        <authorList>
            <person name="Whitman W."/>
        </authorList>
    </citation>
    <scope>NUCLEOTIDE SEQUENCE [LARGE SCALE GENOMIC DNA]</scope>
    <source>
        <strain evidence="2 3">CECT 8960</strain>
    </source>
</reference>
<dbReference type="RefSeq" id="WP_184810758.1">
    <property type="nucleotide sequence ID" value="NZ_JACHJQ010000003.1"/>
</dbReference>